<evidence type="ECO:0000259" key="2">
    <source>
        <dbReference type="Pfam" id="PF13649"/>
    </source>
</evidence>
<dbReference type="PANTHER" id="PTHR43861">
    <property type="entry name" value="TRANS-ACONITATE 2-METHYLTRANSFERASE-RELATED"/>
    <property type="match status" value="1"/>
</dbReference>
<dbReference type="GO" id="GO:0032259">
    <property type="term" value="P:methylation"/>
    <property type="evidence" value="ECO:0007669"/>
    <property type="project" value="UniProtKB-KW"/>
</dbReference>
<proteinExistence type="predicted"/>
<keyword evidence="1 3" id="KW-0808">Transferase</keyword>
<evidence type="ECO:0000256" key="1">
    <source>
        <dbReference type="ARBA" id="ARBA00022679"/>
    </source>
</evidence>
<reference evidence="3 4" key="1">
    <citation type="submission" date="2016-11" db="EMBL/GenBank/DDBJ databases">
        <authorList>
            <person name="Jaros S."/>
            <person name="Januszkiewicz K."/>
            <person name="Wedrychowicz H."/>
        </authorList>
    </citation>
    <scope>NUCLEOTIDE SEQUENCE [LARGE SCALE GENOMIC DNA]</scope>
    <source>
        <strain evidence="3 4">DSM 13106</strain>
    </source>
</reference>
<gene>
    <name evidence="3" type="ORF">SAMN02745180_01407</name>
</gene>
<name>A0A1M5WTH3_9FIRM</name>
<evidence type="ECO:0000313" key="3">
    <source>
        <dbReference type="EMBL" id="SHH90975.1"/>
    </source>
</evidence>
<dbReference type="Gene3D" id="3.40.50.150">
    <property type="entry name" value="Vaccinia Virus protein VP39"/>
    <property type="match status" value="1"/>
</dbReference>
<dbReference type="InterPro" id="IPR029063">
    <property type="entry name" value="SAM-dependent_MTases_sf"/>
</dbReference>
<evidence type="ECO:0000313" key="4">
    <source>
        <dbReference type="Proteomes" id="UP000184389"/>
    </source>
</evidence>
<protein>
    <submittedName>
        <fullName evidence="3">Methyltransferase domain-containing protein</fullName>
    </submittedName>
</protein>
<dbReference type="AlphaFoldDB" id="A0A1M5WTH3"/>
<dbReference type="SUPFAM" id="SSF53335">
    <property type="entry name" value="S-adenosyl-L-methionine-dependent methyltransferases"/>
    <property type="match status" value="1"/>
</dbReference>
<dbReference type="CDD" id="cd02440">
    <property type="entry name" value="AdoMet_MTases"/>
    <property type="match status" value="1"/>
</dbReference>
<dbReference type="GO" id="GO:0008168">
    <property type="term" value="F:methyltransferase activity"/>
    <property type="evidence" value="ECO:0007669"/>
    <property type="project" value="UniProtKB-KW"/>
</dbReference>
<sequence length="250" mass="30098">MDYYEKFALYYDDLMDDIDYESWFLYIEDIFDKFNLKPKNLLEMACGTGNLTYYLCNKGYKVTCFDRSSDMLSIAYNKLSSFRNVTILNQNMVNFRINKKFDAVVSICDSINYIVDEKELSKSFKNVYEHLENDGIFIFDINSYYKLSTVVGNNIFAEDREAIYYIWQNYFNEDDKIAHFYLTFFIREEDDRFIRFDEEHIERAYQTEEIKNLLKDAGFEDIFCFEAFSFNAPERESDRINFVAKKSFKR</sequence>
<dbReference type="Proteomes" id="UP000184389">
    <property type="component" value="Unassembled WGS sequence"/>
</dbReference>
<feature type="domain" description="Methyltransferase" evidence="2">
    <location>
        <begin position="42"/>
        <end position="135"/>
    </location>
</feature>
<accession>A0A1M5WTH3</accession>
<dbReference type="Gene3D" id="2.20.25.110">
    <property type="entry name" value="S-adenosyl-L-methionine-dependent methyltransferases"/>
    <property type="match status" value="1"/>
</dbReference>
<dbReference type="EMBL" id="FQXR01000005">
    <property type="protein sequence ID" value="SHH90975.1"/>
    <property type="molecule type" value="Genomic_DNA"/>
</dbReference>
<dbReference type="Pfam" id="PF13649">
    <property type="entry name" value="Methyltransf_25"/>
    <property type="match status" value="1"/>
</dbReference>
<keyword evidence="3" id="KW-0489">Methyltransferase</keyword>
<dbReference type="RefSeq" id="WP_072744076.1">
    <property type="nucleotide sequence ID" value="NZ_FQXR01000005.1"/>
</dbReference>
<keyword evidence="4" id="KW-1185">Reference proteome</keyword>
<dbReference type="InterPro" id="IPR041698">
    <property type="entry name" value="Methyltransf_25"/>
</dbReference>
<organism evidence="3 4">
    <name type="scientific">Sporanaerobacter acetigenes DSM 13106</name>
    <dbReference type="NCBI Taxonomy" id="1123281"/>
    <lineage>
        <taxon>Bacteria</taxon>
        <taxon>Bacillati</taxon>
        <taxon>Bacillota</taxon>
        <taxon>Tissierellia</taxon>
        <taxon>Tissierellales</taxon>
        <taxon>Sporanaerobacteraceae</taxon>
        <taxon>Sporanaerobacter</taxon>
    </lineage>
</organism>
<dbReference type="STRING" id="1123281.SAMN02745180_01407"/>
<dbReference type="OrthoDB" id="9811589at2"/>